<dbReference type="KEGG" id="ftj:FTUN_8186"/>
<reference evidence="3" key="1">
    <citation type="submission" date="2020-05" db="EMBL/GenBank/DDBJ databases">
        <title>Frigoriglobus tundricola gen. nov., sp. nov., a psychrotolerant cellulolytic planctomycete of the family Gemmataceae with two divergent copies of 16S rRNA gene.</title>
        <authorList>
            <person name="Kulichevskaya I.S."/>
            <person name="Ivanova A.A."/>
            <person name="Naumoff D.G."/>
            <person name="Beletsky A.V."/>
            <person name="Rijpstra W.I.C."/>
            <person name="Sinninghe Damste J.S."/>
            <person name="Mardanov A.V."/>
            <person name="Ravin N.V."/>
            <person name="Dedysh S.N."/>
        </authorList>
    </citation>
    <scope>NUCLEOTIDE SEQUENCE [LARGE SCALE GENOMIC DNA]</scope>
    <source>
        <strain evidence="3">PL17</strain>
    </source>
</reference>
<feature type="region of interest" description="Disordered" evidence="1">
    <location>
        <begin position="1"/>
        <end position="43"/>
    </location>
</feature>
<dbReference type="AlphaFoldDB" id="A0A6M5Z389"/>
<organism evidence="2 3">
    <name type="scientific">Frigoriglobus tundricola</name>
    <dbReference type="NCBI Taxonomy" id="2774151"/>
    <lineage>
        <taxon>Bacteria</taxon>
        <taxon>Pseudomonadati</taxon>
        <taxon>Planctomycetota</taxon>
        <taxon>Planctomycetia</taxon>
        <taxon>Gemmatales</taxon>
        <taxon>Gemmataceae</taxon>
        <taxon>Frigoriglobus</taxon>
    </lineage>
</organism>
<feature type="compositionally biased region" description="Polar residues" evidence="1">
    <location>
        <begin position="30"/>
        <end position="43"/>
    </location>
</feature>
<evidence type="ECO:0000256" key="1">
    <source>
        <dbReference type="SAM" id="MobiDB-lite"/>
    </source>
</evidence>
<accession>A0A6M5Z389</accession>
<dbReference type="EMBL" id="CP053452">
    <property type="protein sequence ID" value="QJX00556.1"/>
    <property type="molecule type" value="Genomic_DNA"/>
</dbReference>
<evidence type="ECO:0000313" key="2">
    <source>
        <dbReference type="EMBL" id="QJX00556.1"/>
    </source>
</evidence>
<protein>
    <submittedName>
        <fullName evidence="2">Uncharacterized protein</fullName>
    </submittedName>
</protein>
<keyword evidence="3" id="KW-1185">Reference proteome</keyword>
<gene>
    <name evidence="2" type="ORF">FTUN_8186</name>
</gene>
<dbReference type="Proteomes" id="UP000503447">
    <property type="component" value="Chromosome"/>
</dbReference>
<name>A0A6M5Z389_9BACT</name>
<proteinExistence type="predicted"/>
<sequence length="43" mass="4587">MVSDSKASNEGARSLNTHPDPGRRTCQAFGRNNATTNGRAARL</sequence>
<evidence type="ECO:0000313" key="3">
    <source>
        <dbReference type="Proteomes" id="UP000503447"/>
    </source>
</evidence>